<reference evidence="1 2" key="1">
    <citation type="submission" date="2015-11" db="EMBL/GenBank/DDBJ databases">
        <title>The genome of Debaryomyces fabryi.</title>
        <authorList>
            <person name="Tafer H."/>
            <person name="Lopandic K."/>
        </authorList>
    </citation>
    <scope>NUCLEOTIDE SEQUENCE [LARGE SCALE GENOMIC DNA]</scope>
    <source>
        <strain evidence="1 2">CBS 789</strain>
    </source>
</reference>
<dbReference type="RefSeq" id="XP_015465599.1">
    <property type="nucleotide sequence ID" value="XM_015613576.1"/>
</dbReference>
<dbReference type="OrthoDB" id="550575at2759"/>
<organism evidence="1 2">
    <name type="scientific">Debaryomyces fabryi</name>
    <dbReference type="NCBI Taxonomy" id="58627"/>
    <lineage>
        <taxon>Eukaryota</taxon>
        <taxon>Fungi</taxon>
        <taxon>Dikarya</taxon>
        <taxon>Ascomycota</taxon>
        <taxon>Saccharomycotina</taxon>
        <taxon>Pichiomycetes</taxon>
        <taxon>Debaryomycetaceae</taxon>
        <taxon>Debaryomyces</taxon>
    </lineage>
</organism>
<dbReference type="GeneID" id="26841756"/>
<dbReference type="EMBL" id="LMYN01000139">
    <property type="protein sequence ID" value="KRZ99496.1"/>
    <property type="molecule type" value="Genomic_DNA"/>
</dbReference>
<dbReference type="AlphaFoldDB" id="A0A0V1PTD6"/>
<protein>
    <recommendedName>
        <fullName evidence="3">F-box domain-containing protein</fullName>
    </recommendedName>
</protein>
<evidence type="ECO:0008006" key="3">
    <source>
        <dbReference type="Google" id="ProtNLM"/>
    </source>
</evidence>
<dbReference type="Proteomes" id="UP000054251">
    <property type="component" value="Unassembled WGS sequence"/>
</dbReference>
<keyword evidence="2" id="KW-1185">Reference proteome</keyword>
<evidence type="ECO:0000313" key="2">
    <source>
        <dbReference type="Proteomes" id="UP000054251"/>
    </source>
</evidence>
<accession>A0A0V1PTD6</accession>
<name>A0A0V1PTD6_9ASCO</name>
<proteinExistence type="predicted"/>
<gene>
    <name evidence="1" type="ORF">AC631_04747</name>
</gene>
<comment type="caution">
    <text evidence="1">The sequence shown here is derived from an EMBL/GenBank/DDBJ whole genome shotgun (WGS) entry which is preliminary data.</text>
</comment>
<evidence type="ECO:0000313" key="1">
    <source>
        <dbReference type="EMBL" id="KRZ99496.1"/>
    </source>
</evidence>
<sequence length="667" mass="79384">MKIDELPVDIWHNIISIGVKDLQILTLTDILSLSEVNRLLYGVLHHNIIWYDIFRWYYFDLITQYNIIDDDPNLEEHEKTIGYCSNVPYFERTMTFYHKDMKFRLYMEKYKPREQVYNIAFFLDSFNDFDYIPIIKNYEKDQRKRCYNDLVFDITKRSLACNLLNTYSFRLGIKYFNRLISEDIKDSSPGAFEWFWFKINGFDKAFSDMIFSRLLKLTEIHALLYKEIYLEILQHRSWGEKVSLIQIDESSKGTIVFQDNKIFGELMWYIIRLILSKLGRKCKFYSPEEYFEYSETYCLEDFSILRIYNENVKGHHILVYSILMKILHDFLLSKYNFKIGAQNSYGTISINFSNTFFMINNHYFLIPRDANNSYVVEHYTSKQVIQYLRTEFNLSTLTQISYYLKPLLLKDMLAYFMNLDTKCGVKRSYAISQPETSFVLDNLWIVGMEKRSCVGYKYKEYQFAKFVCNFLQMEYREGGFSKFMYCSEFEKFFNQENNFIYFNSVMEAIELNPLKKKMLVEYFKLNLDDMSRIFQTNFKLLDPVNSKIAFQRMQPKLDADNNTHIINGEIYKRGMLVGHTKFHSLGIVLDIIKSINSNATYCKVYTSQGYIETYSTSSLRKVSRNIVHKTDSIAKFLLNVCGVDVLGLLLFSSFENDSNNSRFLQID</sequence>